<keyword evidence="5 11" id="KW-0408">Iron</keyword>
<evidence type="ECO:0000256" key="1">
    <source>
        <dbReference type="ARBA" id="ARBA00004496"/>
    </source>
</evidence>
<dbReference type="OrthoDB" id="3696379at2"/>
<dbReference type="Proteomes" id="UP000215223">
    <property type="component" value="Unassembled WGS sequence"/>
</dbReference>
<evidence type="ECO:0000256" key="9">
    <source>
        <dbReference type="ARBA" id="ARBA00023157"/>
    </source>
</evidence>
<comment type="cofactor">
    <cofactor evidence="11">
        <name>[4Fe-4S] cluster</name>
        <dbReference type="ChEBI" id="CHEBI:49883"/>
    </cofactor>
    <text evidence="11">Binds 1 [4Fe-4S] cluster per subunit. Following nitrosylation of the [4Fe-4S] cluster binds 1 [4Fe-8(NO)] cluster per subunit.</text>
</comment>
<comment type="similarity">
    <text evidence="2 11">Belongs to the WhiB family.</text>
</comment>
<evidence type="ECO:0000256" key="4">
    <source>
        <dbReference type="ARBA" id="ARBA00022723"/>
    </source>
</evidence>
<organism evidence="13 14">
    <name type="scientific">Amycolatopsis thailandensis</name>
    <dbReference type="NCBI Taxonomy" id="589330"/>
    <lineage>
        <taxon>Bacteria</taxon>
        <taxon>Bacillati</taxon>
        <taxon>Actinomycetota</taxon>
        <taxon>Actinomycetes</taxon>
        <taxon>Pseudonocardiales</taxon>
        <taxon>Pseudonocardiaceae</taxon>
        <taxon>Amycolatopsis</taxon>
    </lineage>
</organism>
<keyword evidence="8 11" id="KW-0238">DNA-binding</keyword>
<feature type="binding site" evidence="11">
    <location>
        <position position="70"/>
    </location>
    <ligand>
        <name>[4Fe-4S] cluster</name>
        <dbReference type="ChEBI" id="CHEBI:49883"/>
    </ligand>
</feature>
<proteinExistence type="inferred from homology"/>
<keyword evidence="9 11" id="KW-1015">Disulfide bond</keyword>
<comment type="PTM">
    <text evidence="11">The Fe-S cluster can be nitrosylated by nitric oxide (NO).</text>
</comment>
<sequence>MRRPTSFHFQRLAEVCGYLDDDPWALQSTVENEPSRPCRDADPERFFPPDSTRFLGDDLLVERERIANLCGDCPVRTQCLAGALLRGEAYGSWGGVSQPDYHIIRRVLREDQDRRQEAA</sequence>
<feature type="binding site" evidence="11">
    <location>
        <position position="79"/>
    </location>
    <ligand>
        <name>[4Fe-4S] cluster</name>
        <dbReference type="ChEBI" id="CHEBI:49883"/>
    </ligand>
</feature>
<evidence type="ECO:0000256" key="8">
    <source>
        <dbReference type="ARBA" id="ARBA00023125"/>
    </source>
</evidence>
<accession>A0A229RCR7</accession>
<evidence type="ECO:0000313" key="14">
    <source>
        <dbReference type="Proteomes" id="UP000215223"/>
    </source>
</evidence>
<feature type="domain" description="4Fe-4S Wbl-type" evidence="12">
    <location>
        <begin position="37"/>
        <end position="103"/>
    </location>
</feature>
<dbReference type="GO" id="GO:0003677">
    <property type="term" value="F:DNA binding"/>
    <property type="evidence" value="ECO:0007669"/>
    <property type="project" value="UniProtKB-UniRule"/>
</dbReference>
<dbReference type="PROSITE" id="PS51674">
    <property type="entry name" value="4FE4S_WBL"/>
    <property type="match status" value="1"/>
</dbReference>
<dbReference type="GO" id="GO:0045454">
    <property type="term" value="P:cell redox homeostasis"/>
    <property type="evidence" value="ECO:0007669"/>
    <property type="project" value="TreeGrafter"/>
</dbReference>
<comment type="function">
    <text evidence="11">Acts as a transcriptional regulator. Probably redox-responsive. The apo- but not holo-form probably binds DNA.</text>
</comment>
<feature type="binding site" evidence="11">
    <location>
        <position position="38"/>
    </location>
    <ligand>
        <name>[4Fe-4S] cluster</name>
        <dbReference type="ChEBI" id="CHEBI:49883"/>
    </ligand>
</feature>
<comment type="subcellular location">
    <subcellularLocation>
        <location evidence="1 11">Cytoplasm</location>
    </subcellularLocation>
</comment>
<gene>
    <name evidence="11" type="primary">whiB</name>
    <name evidence="13" type="ORF">CFP71_40555</name>
</gene>
<evidence type="ECO:0000256" key="7">
    <source>
        <dbReference type="ARBA" id="ARBA00023015"/>
    </source>
</evidence>
<keyword evidence="14" id="KW-1185">Reference proteome</keyword>
<evidence type="ECO:0000256" key="2">
    <source>
        <dbReference type="ARBA" id="ARBA00006597"/>
    </source>
</evidence>
<dbReference type="PANTHER" id="PTHR38839">
    <property type="entry name" value="TRANSCRIPTIONAL REGULATOR WHID-RELATED"/>
    <property type="match status" value="1"/>
</dbReference>
<keyword evidence="7 11" id="KW-0805">Transcription regulation</keyword>
<dbReference type="Pfam" id="PF02467">
    <property type="entry name" value="Whib"/>
    <property type="match status" value="1"/>
</dbReference>
<evidence type="ECO:0000256" key="11">
    <source>
        <dbReference type="HAMAP-Rule" id="MF_01479"/>
    </source>
</evidence>
<dbReference type="InterPro" id="IPR003482">
    <property type="entry name" value="Whib"/>
</dbReference>
<dbReference type="GO" id="GO:0051539">
    <property type="term" value="F:4 iron, 4 sulfur cluster binding"/>
    <property type="evidence" value="ECO:0007669"/>
    <property type="project" value="UniProtKB-UniRule"/>
</dbReference>
<dbReference type="GO" id="GO:0045892">
    <property type="term" value="P:negative regulation of DNA-templated transcription"/>
    <property type="evidence" value="ECO:0007669"/>
    <property type="project" value="TreeGrafter"/>
</dbReference>
<feature type="binding site" evidence="11">
    <location>
        <position position="73"/>
    </location>
    <ligand>
        <name>[4Fe-4S] cluster</name>
        <dbReference type="ChEBI" id="CHEBI:49883"/>
    </ligand>
</feature>
<dbReference type="GO" id="GO:0035731">
    <property type="term" value="F:dinitrosyl-iron complex binding"/>
    <property type="evidence" value="ECO:0007669"/>
    <property type="project" value="UniProtKB-UniRule"/>
</dbReference>
<name>A0A229RCR7_9PSEU</name>
<keyword evidence="11" id="KW-0963">Cytoplasm</keyword>
<protein>
    <recommendedName>
        <fullName evidence="11">Transcriptional regulator WhiB</fullName>
    </recommendedName>
</protein>
<comment type="caution">
    <text evidence="13">The sequence shown here is derived from an EMBL/GenBank/DDBJ whole genome shotgun (WGS) entry which is preliminary data.</text>
</comment>
<evidence type="ECO:0000256" key="5">
    <source>
        <dbReference type="ARBA" id="ARBA00023004"/>
    </source>
</evidence>
<keyword evidence="4 11" id="KW-0479">Metal-binding</keyword>
<evidence type="ECO:0000256" key="3">
    <source>
        <dbReference type="ARBA" id="ARBA00022485"/>
    </source>
</evidence>
<keyword evidence="10 11" id="KW-0804">Transcription</keyword>
<evidence type="ECO:0000256" key="10">
    <source>
        <dbReference type="ARBA" id="ARBA00023163"/>
    </source>
</evidence>
<dbReference type="HAMAP" id="MF_01479">
    <property type="entry name" value="WhiB"/>
    <property type="match status" value="1"/>
</dbReference>
<dbReference type="InterPro" id="IPR034768">
    <property type="entry name" value="4FE4S_WBL"/>
</dbReference>
<reference evidence="13 14" key="1">
    <citation type="submission" date="2017-07" db="EMBL/GenBank/DDBJ databases">
        <title>Amycolatopsis thailandensis Genome sequencing and assembly.</title>
        <authorList>
            <person name="Kaur N."/>
            <person name="Mayilraj S."/>
        </authorList>
    </citation>
    <scope>NUCLEOTIDE SEQUENCE [LARGE SCALE GENOMIC DNA]</scope>
    <source>
        <strain evidence="13 14">JCM 16380</strain>
    </source>
</reference>
<dbReference type="AlphaFoldDB" id="A0A229RCR7"/>
<dbReference type="GO" id="GO:0046872">
    <property type="term" value="F:metal ion binding"/>
    <property type="evidence" value="ECO:0007669"/>
    <property type="project" value="UniProtKB-KW"/>
</dbReference>
<dbReference type="GO" id="GO:0005737">
    <property type="term" value="C:cytoplasm"/>
    <property type="evidence" value="ECO:0007669"/>
    <property type="project" value="UniProtKB-SubCell"/>
</dbReference>
<evidence type="ECO:0000259" key="12">
    <source>
        <dbReference type="PROSITE" id="PS51674"/>
    </source>
</evidence>
<dbReference type="EMBL" id="NMQT01000190">
    <property type="protein sequence ID" value="OXM44289.1"/>
    <property type="molecule type" value="Genomic_DNA"/>
</dbReference>
<evidence type="ECO:0000313" key="13">
    <source>
        <dbReference type="EMBL" id="OXM44289.1"/>
    </source>
</evidence>
<evidence type="ECO:0000256" key="6">
    <source>
        <dbReference type="ARBA" id="ARBA00023014"/>
    </source>
</evidence>
<comment type="PTM">
    <text evidence="11">Upon Fe-S cluster removal intramolecular disulfide bonds are formed.</text>
</comment>
<dbReference type="GO" id="GO:0047134">
    <property type="term" value="F:protein-disulfide reductase [NAD(P)H] activity"/>
    <property type="evidence" value="ECO:0007669"/>
    <property type="project" value="TreeGrafter"/>
</dbReference>
<keyword evidence="3 11" id="KW-0004">4Fe-4S</keyword>
<keyword evidence="6 11" id="KW-0411">Iron-sulfur</keyword>